<sequence>EDKHATNTTEVPKTETKAKTMTDKDKQEFVADVIKEYLHLSASSVKIKFPLVMAISNEMLIEQTKHLPFYQYHDFMVRIMEKEMKRTEEEKKKKQLEEEEKRKSADLMLQKSNSRRSLLGNFFGLFAGKEDGKEQHDPDNDEDTDDEEDEKEFQNANEVDSSHSSPVKGHVKSRSSNNILSPNLVPHAHVQNTRPNVLGKPRLEHSHTEYARQTSISLLENDKASDNYRDPIPTTPQPETIPDGPELEELSDDDMDLELDLDKILDDETLTKDIMTKNSRGKSASPVRNRSQSNERPSADTNTSKSTKATNDHTQTRRTGRTMFTRALSRNKILSKIYTFAFSNKATLLLLVFILIFLVVSCTLFVVWWRVFIFLYYWVKFVELKTYNIFILCSRKLFFCFLVQWNLLNFVTP</sequence>
<reference evidence="3 4" key="1">
    <citation type="journal article" date="2013" name="Curr. Biol.">
        <title>The Genome of the Foraminiferan Reticulomyxa filosa.</title>
        <authorList>
            <person name="Glockner G."/>
            <person name="Hulsmann N."/>
            <person name="Schleicher M."/>
            <person name="Noegel A.A."/>
            <person name="Eichinger L."/>
            <person name="Gallinger C."/>
            <person name="Pawlowski J."/>
            <person name="Sierra R."/>
            <person name="Euteneuer U."/>
            <person name="Pillet L."/>
            <person name="Moustafa A."/>
            <person name="Platzer M."/>
            <person name="Groth M."/>
            <person name="Szafranski K."/>
            <person name="Schliwa M."/>
        </authorList>
    </citation>
    <scope>NUCLEOTIDE SEQUENCE [LARGE SCALE GENOMIC DNA]</scope>
</reference>
<gene>
    <name evidence="3" type="ORF">RFI_12595</name>
</gene>
<feature type="compositionally biased region" description="Polar residues" evidence="1">
    <location>
        <begin position="1"/>
        <end position="11"/>
    </location>
</feature>
<dbReference type="EMBL" id="ASPP01009141">
    <property type="protein sequence ID" value="ETO24561.1"/>
    <property type="molecule type" value="Genomic_DNA"/>
</dbReference>
<keyword evidence="2" id="KW-0472">Membrane</keyword>
<evidence type="ECO:0000313" key="4">
    <source>
        <dbReference type="Proteomes" id="UP000023152"/>
    </source>
</evidence>
<keyword evidence="2" id="KW-0812">Transmembrane</keyword>
<feature type="region of interest" description="Disordered" evidence="1">
    <location>
        <begin position="128"/>
        <end position="200"/>
    </location>
</feature>
<feature type="compositionally biased region" description="Basic and acidic residues" evidence="1">
    <location>
        <begin position="12"/>
        <end position="22"/>
    </location>
</feature>
<organism evidence="3 4">
    <name type="scientific">Reticulomyxa filosa</name>
    <dbReference type="NCBI Taxonomy" id="46433"/>
    <lineage>
        <taxon>Eukaryota</taxon>
        <taxon>Sar</taxon>
        <taxon>Rhizaria</taxon>
        <taxon>Retaria</taxon>
        <taxon>Foraminifera</taxon>
        <taxon>Monothalamids</taxon>
        <taxon>Reticulomyxidae</taxon>
        <taxon>Reticulomyxa</taxon>
    </lineage>
</organism>
<dbReference type="AlphaFoldDB" id="X6NEY5"/>
<keyword evidence="4" id="KW-1185">Reference proteome</keyword>
<feature type="region of interest" description="Disordered" evidence="1">
    <location>
        <begin position="1"/>
        <end position="22"/>
    </location>
</feature>
<feature type="region of interest" description="Disordered" evidence="1">
    <location>
        <begin position="88"/>
        <end position="111"/>
    </location>
</feature>
<comment type="caution">
    <text evidence="3">The sequence shown here is derived from an EMBL/GenBank/DDBJ whole genome shotgun (WGS) entry which is preliminary data.</text>
</comment>
<proteinExistence type="predicted"/>
<feature type="transmembrane region" description="Helical" evidence="2">
    <location>
        <begin position="389"/>
        <end position="408"/>
    </location>
</feature>
<feature type="compositionally biased region" description="Basic and acidic residues" evidence="1">
    <location>
        <begin position="128"/>
        <end position="138"/>
    </location>
</feature>
<name>X6NEY5_RETFI</name>
<feature type="non-terminal residue" evidence="3">
    <location>
        <position position="1"/>
    </location>
</feature>
<feature type="region of interest" description="Disordered" evidence="1">
    <location>
        <begin position="214"/>
        <end position="250"/>
    </location>
</feature>
<feature type="compositionally biased region" description="Basic and acidic residues" evidence="1">
    <location>
        <begin position="220"/>
        <end position="229"/>
    </location>
</feature>
<keyword evidence="2" id="KW-1133">Transmembrane helix</keyword>
<accession>X6NEY5</accession>
<evidence type="ECO:0000256" key="2">
    <source>
        <dbReference type="SAM" id="Phobius"/>
    </source>
</evidence>
<evidence type="ECO:0000256" key="1">
    <source>
        <dbReference type="SAM" id="MobiDB-lite"/>
    </source>
</evidence>
<feature type="transmembrane region" description="Helical" evidence="2">
    <location>
        <begin position="348"/>
        <end position="377"/>
    </location>
</feature>
<feature type="compositionally biased region" description="Polar residues" evidence="1">
    <location>
        <begin position="154"/>
        <end position="165"/>
    </location>
</feature>
<protein>
    <submittedName>
        <fullName evidence="3">Uncharacterized protein</fullName>
    </submittedName>
</protein>
<feature type="compositionally biased region" description="Acidic residues" evidence="1">
    <location>
        <begin position="139"/>
        <end position="151"/>
    </location>
</feature>
<dbReference type="Proteomes" id="UP000023152">
    <property type="component" value="Unassembled WGS sequence"/>
</dbReference>
<feature type="compositionally biased region" description="Polar residues" evidence="1">
    <location>
        <begin position="276"/>
        <end position="309"/>
    </location>
</feature>
<feature type="region of interest" description="Disordered" evidence="1">
    <location>
        <begin position="274"/>
        <end position="318"/>
    </location>
</feature>
<feature type="compositionally biased region" description="Basic and acidic residues" evidence="1">
    <location>
        <begin position="88"/>
        <end position="105"/>
    </location>
</feature>
<evidence type="ECO:0000313" key="3">
    <source>
        <dbReference type="EMBL" id="ETO24561.1"/>
    </source>
</evidence>